<keyword evidence="2" id="KW-1133">Transmembrane helix</keyword>
<evidence type="ECO:0000256" key="1">
    <source>
        <dbReference type="SAM" id="MobiDB-lite"/>
    </source>
</evidence>
<sequence length="434" mass="51290">MNYYRSTDESEETPNNNYNHKAKSACKIIFQLAYIIMSILTLSCAIINVYNIHNYTKHNINHNELDKSINTKLADINRYLVQELKPRIMVIDKALTYQLPTAIMKAFEVSHLDLRSTLDQIMFDMEKLINLYKAILGFQDDWSVNPEAQRLKCYWDEDTVEDHALFKDNATLEMLQRVNETVAHLAARDFDFDDVTNNIRNAFHSFLNFIRPNQNNDDNNTTVISVKQRDYYQLINTFCITNNCDFLTKIMFNIILNALKIIKNNYDEGGKDIWRVRFCKICLKETAKGSDHHNRIINFYNVTWWNKAKERRVINRNQGRIINVIKGRSRRNYPLPGIYKLPTYTYNTSNNGIPPKVSSFSRRENHRHRGTQGSEDRSKNSRKRKMDRDSQSQMDQSKRYRSDDCVDSDPSRQDCYYGDINDYDVYFCRKNQQD</sequence>
<evidence type="ECO:0000313" key="4">
    <source>
        <dbReference type="Proteomes" id="UP001257273"/>
    </source>
</evidence>
<proteinExistence type="predicted"/>
<keyword evidence="2" id="KW-0472">Membrane</keyword>
<feature type="transmembrane region" description="Helical" evidence="2">
    <location>
        <begin position="28"/>
        <end position="50"/>
    </location>
</feature>
<dbReference type="Proteomes" id="UP001257273">
    <property type="component" value="Segment"/>
</dbReference>
<name>A0A8T9KLF8_9MONO</name>
<evidence type="ECO:0000313" key="3">
    <source>
        <dbReference type="EMBL" id="UOL48931.1"/>
    </source>
</evidence>
<protein>
    <submittedName>
        <fullName evidence="3">Transmembrane protein</fullName>
    </submittedName>
</protein>
<keyword evidence="2 3" id="KW-0812">Transmembrane</keyword>
<evidence type="ECO:0000256" key="2">
    <source>
        <dbReference type="SAM" id="Phobius"/>
    </source>
</evidence>
<feature type="region of interest" description="Disordered" evidence="1">
    <location>
        <begin position="350"/>
        <end position="418"/>
    </location>
</feature>
<keyword evidence="4" id="KW-1185">Reference proteome</keyword>
<feature type="compositionally biased region" description="Basic and acidic residues" evidence="1">
    <location>
        <begin position="386"/>
        <end position="412"/>
    </location>
</feature>
<dbReference type="EMBL" id="OM030333">
    <property type="protein sequence ID" value="UOL48931.1"/>
    <property type="molecule type" value="Viral_cRNA"/>
</dbReference>
<accession>A0A8T9KLF8</accession>
<reference evidence="3" key="1">
    <citation type="submission" date="2021-12" db="EMBL/GenBank/DDBJ databases">
        <authorList>
            <person name="Tan Z.-Z."/>
            <person name="Pan Y.-F."/>
            <person name="Zhang Y.-Z."/>
        </authorList>
    </citation>
    <scope>NUCLEOTIDE SEQUENCE</scope>
    <source>
        <strain evidence="3">WFB_YunShu</strain>
    </source>
</reference>
<organism evidence="3 4">
    <name type="scientific">Wufeng Myotis altarium paramyxovirus 1</name>
    <dbReference type="NCBI Taxonomy" id="2928981"/>
    <lineage>
        <taxon>Viruses</taxon>
        <taxon>Riboviria</taxon>
        <taxon>Orthornavirae</taxon>
        <taxon>Negarnaviricota</taxon>
        <taxon>Haploviricotina</taxon>
        <taxon>Monjiviricetes</taxon>
        <taxon>Mononegavirales</taxon>
        <taxon>Paramyxoviridae</taxon>
        <taxon>Orthoparamyxovirinae</taxon>
        <taxon>Parajeilongvirus</taxon>
        <taxon>Parajeilongvirus myotis</taxon>
    </lineage>
</organism>